<dbReference type="Proteomes" id="UP000828048">
    <property type="component" value="Chromosome 10"/>
</dbReference>
<reference evidence="1 2" key="1">
    <citation type="journal article" date="2021" name="Hortic Res">
        <title>High-quality reference genome and annotation aids understanding of berry development for evergreen blueberry (Vaccinium darrowii).</title>
        <authorList>
            <person name="Yu J."/>
            <person name="Hulse-Kemp A.M."/>
            <person name="Babiker E."/>
            <person name="Staton M."/>
        </authorList>
    </citation>
    <scope>NUCLEOTIDE SEQUENCE [LARGE SCALE GENOMIC DNA]</scope>
    <source>
        <strain evidence="2">cv. NJ 8807/NJ 8810</strain>
        <tissue evidence="1">Young leaf</tissue>
    </source>
</reference>
<organism evidence="1 2">
    <name type="scientific">Vaccinium darrowii</name>
    <dbReference type="NCBI Taxonomy" id="229202"/>
    <lineage>
        <taxon>Eukaryota</taxon>
        <taxon>Viridiplantae</taxon>
        <taxon>Streptophyta</taxon>
        <taxon>Embryophyta</taxon>
        <taxon>Tracheophyta</taxon>
        <taxon>Spermatophyta</taxon>
        <taxon>Magnoliopsida</taxon>
        <taxon>eudicotyledons</taxon>
        <taxon>Gunneridae</taxon>
        <taxon>Pentapetalae</taxon>
        <taxon>asterids</taxon>
        <taxon>Ericales</taxon>
        <taxon>Ericaceae</taxon>
        <taxon>Vaccinioideae</taxon>
        <taxon>Vaccinieae</taxon>
        <taxon>Vaccinium</taxon>
    </lineage>
</organism>
<evidence type="ECO:0000313" key="2">
    <source>
        <dbReference type="Proteomes" id="UP000828048"/>
    </source>
</evidence>
<evidence type="ECO:0000313" key="1">
    <source>
        <dbReference type="EMBL" id="KAH7841041.1"/>
    </source>
</evidence>
<protein>
    <submittedName>
        <fullName evidence="1">Uncharacterized protein</fullName>
    </submittedName>
</protein>
<gene>
    <name evidence="1" type="ORF">Vadar_024858</name>
</gene>
<dbReference type="EMBL" id="CM037160">
    <property type="protein sequence ID" value="KAH7841041.1"/>
    <property type="molecule type" value="Genomic_DNA"/>
</dbReference>
<accession>A0ACB7XJT2</accession>
<comment type="caution">
    <text evidence="1">The sequence shown here is derived from an EMBL/GenBank/DDBJ whole genome shotgun (WGS) entry which is preliminary data.</text>
</comment>
<name>A0ACB7XJT2_9ERIC</name>
<keyword evidence="2" id="KW-1185">Reference proteome</keyword>
<sequence>MLMIRRQLWAELRQFHGSIDKEAWLLMGDFNVVRSPGEKFDPSTFDPIVAGEFNSCVEAIEVDDLAVKGLWFTWTSKCGGMGNRKSKLDRAMINSHWQDYFPNTESVFGAPGISDHSTILVTIRLASGGKKPFKFFDFWMSNPQFQTRLLQAWNQRVSGQPMARLSLKLKCLKSSLRNLNKSCFSDLSKRVMEAKEELVRIQETFSQSTMDSATRRMEREALLKYIDLSKAEESFKRQKSRVQWLALGDQNTKFFHRKMAANTMRKKILSIGDGRGNRVEDPIEVKKLVIQFYKDLLGIGFNGRKAAGGIMLNLLQNKVPEDMKSCLITAVSNLEVKNAMFSIKGDKAPGPDGFNAGFAQFFDAFVEVSQGAHHGLSCEEPVEPDHGSNGQKEKVEEEIDKVFPCLCEKYSFSLGVNKEF</sequence>
<proteinExistence type="predicted"/>